<dbReference type="Proteomes" id="UP000271700">
    <property type="component" value="Unassembled WGS sequence"/>
</dbReference>
<dbReference type="Pfam" id="PF00535">
    <property type="entry name" value="Glycos_transf_2"/>
    <property type="match status" value="1"/>
</dbReference>
<dbReference type="RefSeq" id="WP_010442205.1">
    <property type="nucleotide sequence ID" value="NZ_AEYW01000014.1"/>
</dbReference>
<evidence type="ECO:0000256" key="1">
    <source>
        <dbReference type="ARBA" id="ARBA00038494"/>
    </source>
</evidence>
<reference evidence="3 4" key="1">
    <citation type="submission" date="2018-10" db="EMBL/GenBank/DDBJ databases">
        <title>Genomic Encyclopedia of Archaeal and Bacterial Type Strains, Phase II (KMG-II): from individual species to whole genera.</title>
        <authorList>
            <person name="Goeker M."/>
        </authorList>
    </citation>
    <scope>NUCLEOTIDE SEQUENCE [LARGE SCALE GENOMIC DNA]</scope>
    <source>
        <strain evidence="3 4">DSM 29317</strain>
    </source>
</reference>
<evidence type="ECO:0000313" key="3">
    <source>
        <dbReference type="EMBL" id="RLK07349.1"/>
    </source>
</evidence>
<comment type="caution">
    <text evidence="3">The sequence shown here is derived from an EMBL/GenBank/DDBJ whole genome shotgun (WGS) entry which is preliminary data.</text>
</comment>
<dbReference type="InterPro" id="IPR029044">
    <property type="entry name" value="Nucleotide-diphossugar_trans"/>
</dbReference>
<name>A0A497ZF53_9RHOB</name>
<feature type="domain" description="Glycosyltransferase 2-like" evidence="2">
    <location>
        <begin position="5"/>
        <end position="138"/>
    </location>
</feature>
<dbReference type="SUPFAM" id="SSF53448">
    <property type="entry name" value="Nucleotide-diphospho-sugar transferases"/>
    <property type="match status" value="1"/>
</dbReference>
<dbReference type="GO" id="GO:0016740">
    <property type="term" value="F:transferase activity"/>
    <property type="evidence" value="ECO:0007669"/>
    <property type="project" value="UniProtKB-KW"/>
</dbReference>
<evidence type="ECO:0000259" key="2">
    <source>
        <dbReference type="Pfam" id="PF00535"/>
    </source>
</evidence>
<organism evidence="3 4">
    <name type="scientific">Ruegeria conchae</name>
    <dbReference type="NCBI Taxonomy" id="981384"/>
    <lineage>
        <taxon>Bacteria</taxon>
        <taxon>Pseudomonadati</taxon>
        <taxon>Pseudomonadota</taxon>
        <taxon>Alphaproteobacteria</taxon>
        <taxon>Rhodobacterales</taxon>
        <taxon>Roseobacteraceae</taxon>
        <taxon>Ruegeria</taxon>
    </lineage>
</organism>
<comment type="similarity">
    <text evidence="1">Belongs to the glycosyltransferase 2 family. WaaE/KdtX subfamily.</text>
</comment>
<dbReference type="PANTHER" id="PTHR43630">
    <property type="entry name" value="POLY-BETA-1,6-N-ACETYL-D-GLUCOSAMINE SYNTHASE"/>
    <property type="match status" value="1"/>
</dbReference>
<dbReference type="EMBL" id="RCCT01000003">
    <property type="protein sequence ID" value="RLK07349.1"/>
    <property type="molecule type" value="Genomic_DNA"/>
</dbReference>
<sequence length="274" mass="30038">MFEISVIIPANNEEAYIGPCLEALLAQVIAHRAEVIVSANACTDKTADIARSYAQRFEQRDWHLEVLDSEEGGKPAALNRADAVATGGTRVYLDADVVMSPMLLDALVKVLDRTEPAYASGDLKVSSAQSWVTRAYGRIWTRLPFMTEGVPGAGLFAVNAAGRARWEAFPQIISDDTFVRLQFTPDERLPVSPPYSWPLVEGFQALVRVRRRQDAGVAELARLYPGILDREGKAPLKAGHLLRLALTDPIGFGVYVAVSLSVRSRSDSAWSRGR</sequence>
<dbReference type="AlphaFoldDB" id="A0A497ZF53"/>
<dbReference type="OrthoDB" id="9797391at2"/>
<evidence type="ECO:0000313" key="4">
    <source>
        <dbReference type="Proteomes" id="UP000271700"/>
    </source>
</evidence>
<protein>
    <submittedName>
        <fullName evidence="3">Glycosyl transferase family 2</fullName>
    </submittedName>
</protein>
<dbReference type="Gene3D" id="3.90.550.10">
    <property type="entry name" value="Spore Coat Polysaccharide Biosynthesis Protein SpsA, Chain A"/>
    <property type="match status" value="1"/>
</dbReference>
<dbReference type="STRING" id="981384.GCA_000192475_01343"/>
<dbReference type="InterPro" id="IPR001173">
    <property type="entry name" value="Glyco_trans_2-like"/>
</dbReference>
<keyword evidence="4" id="KW-1185">Reference proteome</keyword>
<gene>
    <name evidence="3" type="ORF">CLV75_2470</name>
</gene>
<keyword evidence="3" id="KW-0808">Transferase</keyword>
<proteinExistence type="inferred from homology"/>
<dbReference type="PANTHER" id="PTHR43630:SF2">
    <property type="entry name" value="GLYCOSYLTRANSFERASE"/>
    <property type="match status" value="1"/>
</dbReference>
<accession>A0A497ZF53</accession>